<sequence length="51" mass="6066">MGFEDNIEKGKTSSKPTVASKMTFWEAMKNIERQLHQIEEDREKLFVEYSK</sequence>
<organism evidence="1 2">
    <name type="scientific">Candidatus Woesebacteria bacterium GW2011_GWA2_33_28</name>
    <dbReference type="NCBI Taxonomy" id="1618561"/>
    <lineage>
        <taxon>Bacteria</taxon>
        <taxon>Candidatus Woeseibacteriota</taxon>
    </lineage>
</organism>
<dbReference type="AlphaFoldDB" id="A0A0G0CYD0"/>
<name>A0A0G0CYD0_9BACT</name>
<evidence type="ECO:0000313" key="1">
    <source>
        <dbReference type="EMBL" id="KKP48367.1"/>
    </source>
</evidence>
<dbReference type="Proteomes" id="UP000033995">
    <property type="component" value="Unassembled WGS sequence"/>
</dbReference>
<reference evidence="1 2" key="1">
    <citation type="journal article" date="2015" name="Nature">
        <title>rRNA introns, odd ribosomes, and small enigmatic genomes across a large radiation of phyla.</title>
        <authorList>
            <person name="Brown C.T."/>
            <person name="Hug L.A."/>
            <person name="Thomas B.C."/>
            <person name="Sharon I."/>
            <person name="Castelle C.J."/>
            <person name="Singh A."/>
            <person name="Wilkins M.J."/>
            <person name="Williams K.H."/>
            <person name="Banfield J.F."/>
        </authorList>
    </citation>
    <scope>NUCLEOTIDE SEQUENCE [LARGE SCALE GENOMIC DNA]</scope>
</reference>
<gene>
    <name evidence="1" type="ORF">UR38_C0001G0163</name>
</gene>
<dbReference type="EMBL" id="LBOZ01000001">
    <property type="protein sequence ID" value="KKP48367.1"/>
    <property type="molecule type" value="Genomic_DNA"/>
</dbReference>
<accession>A0A0G0CYD0</accession>
<proteinExistence type="predicted"/>
<comment type="caution">
    <text evidence="1">The sequence shown here is derived from an EMBL/GenBank/DDBJ whole genome shotgun (WGS) entry which is preliminary data.</text>
</comment>
<protein>
    <submittedName>
        <fullName evidence="1">Uncharacterized protein</fullName>
    </submittedName>
</protein>
<evidence type="ECO:0000313" key="2">
    <source>
        <dbReference type="Proteomes" id="UP000033995"/>
    </source>
</evidence>